<reference evidence="4 5" key="1">
    <citation type="submission" date="2022-08" db="EMBL/GenBank/DDBJ databases">
        <title>Reclassification of Massilia species as members of the genera Telluria, Duganella, Pseudoduganella, Mokoshia gen. nov. and Zemynaea gen. nov. using orthogonal and non-orthogonal genome-based approaches.</title>
        <authorList>
            <person name="Bowman J.P."/>
        </authorList>
    </citation>
    <scope>NUCLEOTIDE SEQUENCE [LARGE SCALE GENOMIC DNA]</scope>
    <source>
        <strain evidence="4 5">JCM 31316</strain>
    </source>
</reference>
<dbReference type="Gene3D" id="2.40.30.170">
    <property type="match status" value="1"/>
</dbReference>
<feature type="chain" id="PRO_5045803223" evidence="2">
    <location>
        <begin position="26"/>
        <end position="356"/>
    </location>
</feature>
<sequence length="356" mass="36480">MKTSILVIGALVVAVGAAAAWHWHAGAGTADAAPEKAGEPSALVRVQQVARQSMPRTLDTFGDIAAGKPESLSFPQPGQLLRLPLVPGQRLRRGDTVAVIGTDPNTTAAYAQAANAVGFAQRELKRQQELAGLQLATQSQVDAARKQLEDSQAALAAQAKLGGAHASMTLTAPFDAVVTALPVAQGERVAAGAPVAQLGPTGHPRALLAIEPARSAAVKPGMAVTLKPLLDGAAPITAHVATVDGVIDPKSQMVTAIVDLPASAAAGLVVGTRVEATITLGEGNAWSVPRQAVLSDDQGSYLFQVAGGHARRVAVNVLGETARTYGVDGPIDPAQQVVVLGNYELHDGMPVREAKQ</sequence>
<feature type="signal peptide" evidence="2">
    <location>
        <begin position="1"/>
        <end position="25"/>
    </location>
</feature>
<dbReference type="PANTHER" id="PTHR30469">
    <property type="entry name" value="MULTIDRUG RESISTANCE PROTEIN MDTA"/>
    <property type="match status" value="1"/>
</dbReference>
<dbReference type="Gene3D" id="1.10.287.470">
    <property type="entry name" value="Helix hairpin bin"/>
    <property type="match status" value="1"/>
</dbReference>
<feature type="domain" description="YknX-like C-terminal permuted SH3-like" evidence="3">
    <location>
        <begin position="287"/>
        <end position="352"/>
    </location>
</feature>
<evidence type="ECO:0000256" key="2">
    <source>
        <dbReference type="SAM" id="SignalP"/>
    </source>
</evidence>
<dbReference type="SUPFAM" id="SSF111369">
    <property type="entry name" value="HlyD-like secretion proteins"/>
    <property type="match status" value="1"/>
</dbReference>
<dbReference type="Pfam" id="PF25989">
    <property type="entry name" value="YknX_C"/>
    <property type="match status" value="1"/>
</dbReference>
<gene>
    <name evidence="4" type="ORF">NX784_08085</name>
</gene>
<accession>A0ABT1ZNQ5</accession>
<dbReference type="NCBIfam" id="TIGR01730">
    <property type="entry name" value="RND_mfp"/>
    <property type="match status" value="1"/>
</dbReference>
<keyword evidence="5" id="KW-1185">Reference proteome</keyword>
<protein>
    <submittedName>
        <fullName evidence="4">Efflux RND transporter periplasmic adaptor subunit</fullName>
    </submittedName>
</protein>
<evidence type="ECO:0000313" key="5">
    <source>
        <dbReference type="Proteomes" id="UP001204151"/>
    </source>
</evidence>
<dbReference type="EMBL" id="JANUGW010000004">
    <property type="protein sequence ID" value="MCS0581548.1"/>
    <property type="molecule type" value="Genomic_DNA"/>
</dbReference>
<dbReference type="InterPro" id="IPR006143">
    <property type="entry name" value="RND_pump_MFP"/>
</dbReference>
<organism evidence="4 5">
    <name type="scientific">Massilia pinisoli</name>
    <dbReference type="NCBI Taxonomy" id="1772194"/>
    <lineage>
        <taxon>Bacteria</taxon>
        <taxon>Pseudomonadati</taxon>
        <taxon>Pseudomonadota</taxon>
        <taxon>Betaproteobacteria</taxon>
        <taxon>Burkholderiales</taxon>
        <taxon>Oxalobacteraceae</taxon>
        <taxon>Telluria group</taxon>
        <taxon>Massilia</taxon>
    </lineage>
</organism>
<dbReference type="PANTHER" id="PTHR30469:SF15">
    <property type="entry name" value="HLYD FAMILY OF SECRETION PROTEINS"/>
    <property type="match status" value="1"/>
</dbReference>
<name>A0ABT1ZNQ5_9BURK</name>
<comment type="caution">
    <text evidence="4">The sequence shown here is derived from an EMBL/GenBank/DDBJ whole genome shotgun (WGS) entry which is preliminary data.</text>
</comment>
<evidence type="ECO:0000313" key="4">
    <source>
        <dbReference type="EMBL" id="MCS0581548.1"/>
    </source>
</evidence>
<evidence type="ECO:0000256" key="1">
    <source>
        <dbReference type="ARBA" id="ARBA00009477"/>
    </source>
</evidence>
<dbReference type="RefSeq" id="WP_258816138.1">
    <property type="nucleotide sequence ID" value="NZ_JANUGW010000004.1"/>
</dbReference>
<keyword evidence="2" id="KW-0732">Signal</keyword>
<dbReference type="InterPro" id="IPR058637">
    <property type="entry name" value="YknX-like_C"/>
</dbReference>
<evidence type="ECO:0000259" key="3">
    <source>
        <dbReference type="Pfam" id="PF25989"/>
    </source>
</evidence>
<comment type="similarity">
    <text evidence="1">Belongs to the membrane fusion protein (MFP) (TC 8.A.1) family.</text>
</comment>
<proteinExistence type="inferred from homology"/>
<dbReference type="Gene3D" id="2.40.50.100">
    <property type="match status" value="1"/>
</dbReference>
<dbReference type="Proteomes" id="UP001204151">
    <property type="component" value="Unassembled WGS sequence"/>
</dbReference>
<dbReference type="Gene3D" id="2.40.420.20">
    <property type="match status" value="1"/>
</dbReference>